<keyword evidence="1" id="KW-0812">Transmembrane</keyword>
<comment type="caution">
    <text evidence="2">The sequence shown here is derived from an EMBL/GenBank/DDBJ whole genome shotgun (WGS) entry which is preliminary data.</text>
</comment>
<feature type="transmembrane region" description="Helical" evidence="1">
    <location>
        <begin position="20"/>
        <end position="40"/>
    </location>
</feature>
<dbReference type="EMBL" id="LPJR01000076">
    <property type="protein sequence ID" value="KWF20823.1"/>
    <property type="molecule type" value="Genomic_DNA"/>
</dbReference>
<evidence type="ECO:0000256" key="1">
    <source>
        <dbReference type="SAM" id="Phobius"/>
    </source>
</evidence>
<dbReference type="Proteomes" id="UP000062912">
    <property type="component" value="Unassembled WGS sequence"/>
</dbReference>
<dbReference type="AlphaFoldDB" id="A0A132E927"/>
<sequence>MEGRLKKGVAVRTKLQAEAIAACIAILVAELLTMLLMSIIPRSYSPLELASLAAFGLVTAVLFLVWFRADARRAYLFAVEHEYLKFAGQPPRIVAILDSCPRRWLVMLYIRMHPVLVGVE</sequence>
<protein>
    <submittedName>
        <fullName evidence="2">Uncharacterized protein</fullName>
    </submittedName>
</protein>
<evidence type="ECO:0000313" key="2">
    <source>
        <dbReference type="EMBL" id="KWF20823.1"/>
    </source>
</evidence>
<name>A0A132E927_9BURK</name>
<reference evidence="2 3" key="1">
    <citation type="submission" date="2015-11" db="EMBL/GenBank/DDBJ databases">
        <title>Expanding the genomic diversity of Burkholderia species for the development of highly accurate diagnostics.</title>
        <authorList>
            <person name="Sahl J."/>
            <person name="Keim P."/>
            <person name="Wagner D."/>
        </authorList>
    </citation>
    <scope>NUCLEOTIDE SEQUENCE [LARGE SCALE GENOMIC DNA]</scope>
    <source>
        <strain evidence="2 3">MSMB368WGS</strain>
    </source>
</reference>
<organism evidence="2 3">
    <name type="scientific">Burkholderia pseudomultivorans</name>
    <dbReference type="NCBI Taxonomy" id="1207504"/>
    <lineage>
        <taxon>Bacteria</taxon>
        <taxon>Pseudomonadati</taxon>
        <taxon>Pseudomonadota</taxon>
        <taxon>Betaproteobacteria</taxon>
        <taxon>Burkholderiales</taxon>
        <taxon>Burkholderiaceae</taxon>
        <taxon>Burkholderia</taxon>
        <taxon>Burkholderia cepacia complex</taxon>
    </lineage>
</organism>
<gene>
    <name evidence="2" type="ORF">WT56_29605</name>
</gene>
<evidence type="ECO:0000313" key="3">
    <source>
        <dbReference type="Proteomes" id="UP000062912"/>
    </source>
</evidence>
<keyword evidence="1" id="KW-1133">Transmembrane helix</keyword>
<proteinExistence type="predicted"/>
<feature type="transmembrane region" description="Helical" evidence="1">
    <location>
        <begin position="46"/>
        <end position="67"/>
    </location>
</feature>
<keyword evidence="1" id="KW-0472">Membrane</keyword>
<accession>A0A132E927</accession>